<evidence type="ECO:0000256" key="1">
    <source>
        <dbReference type="SAM" id="MobiDB-lite"/>
    </source>
</evidence>
<feature type="region of interest" description="Disordered" evidence="1">
    <location>
        <begin position="1"/>
        <end position="33"/>
    </location>
</feature>
<keyword evidence="2" id="KW-0472">Membrane</keyword>
<dbReference type="InterPro" id="IPR010559">
    <property type="entry name" value="Sig_transdc_His_kin_internal"/>
</dbReference>
<evidence type="ECO:0000313" key="4">
    <source>
        <dbReference type="EMBL" id="NRF70822.1"/>
    </source>
</evidence>
<evidence type="ECO:0000259" key="3">
    <source>
        <dbReference type="Pfam" id="PF06580"/>
    </source>
</evidence>
<reference evidence="4 5" key="1">
    <citation type="submission" date="2020-05" db="EMBL/GenBank/DDBJ databases">
        <title>Aquincola sp. isolate from soil.</title>
        <authorList>
            <person name="Han J."/>
            <person name="Kim D.-U."/>
        </authorList>
    </citation>
    <scope>NUCLEOTIDE SEQUENCE [LARGE SCALE GENOMIC DNA]</scope>
    <source>
        <strain evidence="4 5">S2</strain>
    </source>
</reference>
<dbReference type="PANTHER" id="PTHR34220">
    <property type="entry name" value="SENSOR HISTIDINE KINASE YPDA"/>
    <property type="match status" value="1"/>
</dbReference>
<protein>
    <submittedName>
        <fullName evidence="4">Histidine kinase</fullName>
    </submittedName>
</protein>
<organism evidence="4 5">
    <name type="scientific">Pseudaquabacterium terrae</name>
    <dbReference type="NCBI Taxonomy" id="2732868"/>
    <lineage>
        <taxon>Bacteria</taxon>
        <taxon>Pseudomonadati</taxon>
        <taxon>Pseudomonadota</taxon>
        <taxon>Betaproteobacteria</taxon>
        <taxon>Burkholderiales</taxon>
        <taxon>Sphaerotilaceae</taxon>
        <taxon>Pseudaquabacterium</taxon>
    </lineage>
</organism>
<feature type="transmembrane region" description="Helical" evidence="2">
    <location>
        <begin position="104"/>
        <end position="123"/>
    </location>
</feature>
<feature type="transmembrane region" description="Helical" evidence="2">
    <location>
        <begin position="71"/>
        <end position="92"/>
    </location>
</feature>
<accession>A0ABX2EQK2</accession>
<name>A0ABX2EQK2_9BURK</name>
<dbReference type="SUPFAM" id="SSF55874">
    <property type="entry name" value="ATPase domain of HSP90 chaperone/DNA topoisomerase II/histidine kinase"/>
    <property type="match status" value="1"/>
</dbReference>
<keyword evidence="5" id="KW-1185">Reference proteome</keyword>
<feature type="transmembrane region" description="Helical" evidence="2">
    <location>
        <begin position="164"/>
        <end position="184"/>
    </location>
</feature>
<dbReference type="Gene3D" id="3.30.565.10">
    <property type="entry name" value="Histidine kinase-like ATPase, C-terminal domain"/>
    <property type="match status" value="1"/>
</dbReference>
<dbReference type="EMBL" id="JABRWJ010000009">
    <property type="protein sequence ID" value="NRF70822.1"/>
    <property type="molecule type" value="Genomic_DNA"/>
</dbReference>
<feature type="compositionally biased region" description="Polar residues" evidence="1">
    <location>
        <begin position="18"/>
        <end position="33"/>
    </location>
</feature>
<keyword evidence="4" id="KW-0418">Kinase</keyword>
<dbReference type="RefSeq" id="WP_173130701.1">
    <property type="nucleotide sequence ID" value="NZ_JABRWJ010000009.1"/>
</dbReference>
<feature type="transmembrane region" description="Helical" evidence="2">
    <location>
        <begin position="135"/>
        <end position="158"/>
    </location>
</feature>
<evidence type="ECO:0000313" key="5">
    <source>
        <dbReference type="Proteomes" id="UP000737171"/>
    </source>
</evidence>
<dbReference type="Proteomes" id="UP000737171">
    <property type="component" value="Unassembled WGS sequence"/>
</dbReference>
<dbReference type="InterPro" id="IPR050640">
    <property type="entry name" value="Bact_2-comp_sensor_kinase"/>
</dbReference>
<comment type="caution">
    <text evidence="4">The sequence shown here is derived from an EMBL/GenBank/DDBJ whole genome shotgun (WGS) entry which is preliminary data.</text>
</comment>
<sequence length="383" mass="41345">MATPTRSEPETPTHRSGESNSRPASLWPDTTRQPHGRSAFFERSRFDPLHDHELRERERLSSQFDLCRPALCLRVMVFVQVAVAVAALPAAASLGEWLANSATLAFASLGASLIWLPTVCGLRPWLGRRRRRVRLVLVALLGALAAVVGWGSIAVLALAPPTAYAAGAAAASGAAIATMVWSWLGLRSRAAQPIEIGARLAELQSRIRPHFLFNALNTALALVRIDPDRAETVLEDLAQLFRAALAETGAAVTLDEEIELAQRYLAIEKLRFGDRLQIAWDLDPAAAAARVPPLVLQPLVENAVRHGIEPALDGGRIQVCTRARLGMVELIVTNTLPDEPGPPGSGIALANVRERLRLLHDVAAGLETGIVDGLFRARIDLPL</sequence>
<feature type="compositionally biased region" description="Basic and acidic residues" evidence="1">
    <location>
        <begin position="7"/>
        <end position="17"/>
    </location>
</feature>
<feature type="domain" description="Signal transduction histidine kinase internal region" evidence="3">
    <location>
        <begin position="198"/>
        <end position="276"/>
    </location>
</feature>
<evidence type="ECO:0000256" key="2">
    <source>
        <dbReference type="SAM" id="Phobius"/>
    </source>
</evidence>
<keyword evidence="4" id="KW-0808">Transferase</keyword>
<keyword evidence="2" id="KW-1133">Transmembrane helix</keyword>
<keyword evidence="2" id="KW-0812">Transmembrane</keyword>
<dbReference type="GO" id="GO:0016301">
    <property type="term" value="F:kinase activity"/>
    <property type="evidence" value="ECO:0007669"/>
    <property type="project" value="UniProtKB-KW"/>
</dbReference>
<gene>
    <name evidence="4" type="ORF">HLB44_27840</name>
</gene>
<dbReference type="InterPro" id="IPR036890">
    <property type="entry name" value="HATPase_C_sf"/>
</dbReference>
<dbReference type="Pfam" id="PF06580">
    <property type="entry name" value="His_kinase"/>
    <property type="match status" value="1"/>
</dbReference>
<dbReference type="PANTHER" id="PTHR34220:SF7">
    <property type="entry name" value="SENSOR HISTIDINE KINASE YPDA"/>
    <property type="match status" value="1"/>
</dbReference>
<proteinExistence type="predicted"/>